<reference evidence="2" key="1">
    <citation type="submission" date="2022-11" db="UniProtKB">
        <authorList>
            <consortium name="WormBaseParasite"/>
        </authorList>
    </citation>
    <scope>IDENTIFICATION</scope>
</reference>
<dbReference type="Proteomes" id="UP000887565">
    <property type="component" value="Unplaced"/>
</dbReference>
<sequence length="90" mass="10409">MKKEMINNLWKRPVNIISCQASPVAHLLNINETECEKEICEGKRFLFREAETAIKTTPLTIRVYANTRKAGKRWVDNAHLHSDDGINEEE</sequence>
<proteinExistence type="predicted"/>
<name>A0A915ICB8_ROMCU</name>
<organism evidence="1 2">
    <name type="scientific">Romanomermis culicivorax</name>
    <name type="common">Nematode worm</name>
    <dbReference type="NCBI Taxonomy" id="13658"/>
    <lineage>
        <taxon>Eukaryota</taxon>
        <taxon>Metazoa</taxon>
        <taxon>Ecdysozoa</taxon>
        <taxon>Nematoda</taxon>
        <taxon>Enoplea</taxon>
        <taxon>Dorylaimia</taxon>
        <taxon>Mermithida</taxon>
        <taxon>Mermithoidea</taxon>
        <taxon>Mermithidae</taxon>
        <taxon>Romanomermis</taxon>
    </lineage>
</organism>
<dbReference type="AlphaFoldDB" id="A0A915ICB8"/>
<evidence type="ECO:0000313" key="1">
    <source>
        <dbReference type="Proteomes" id="UP000887565"/>
    </source>
</evidence>
<protein>
    <submittedName>
        <fullName evidence="2">Uncharacterized protein</fullName>
    </submittedName>
</protein>
<keyword evidence="1" id="KW-1185">Reference proteome</keyword>
<accession>A0A915ICB8</accession>
<evidence type="ECO:0000313" key="2">
    <source>
        <dbReference type="WBParaSite" id="nRc.2.0.1.t11829-RA"/>
    </source>
</evidence>
<dbReference type="WBParaSite" id="nRc.2.0.1.t11829-RA">
    <property type="protein sequence ID" value="nRc.2.0.1.t11829-RA"/>
    <property type="gene ID" value="nRc.2.0.1.g11829"/>
</dbReference>